<dbReference type="AlphaFoldDB" id="A0A6M1SH49"/>
<sequence>MKDKEGRAAIVAEVCAQEGVDPSFIEALLDLETEHGDLLAWGARPHLRRDVSRIVDLALKKHRAEGADEASQS</sequence>
<accession>A0A6M1SH49</accession>
<proteinExistence type="predicted"/>
<dbReference type="RefSeq" id="WP_164532782.1">
    <property type="nucleotide sequence ID" value="NZ_JAALFG010000001.1"/>
</dbReference>
<comment type="caution">
    <text evidence="1">The sequence shown here is derived from an EMBL/GenBank/DDBJ whole genome shotgun (WGS) entry which is preliminary data.</text>
</comment>
<organism evidence="1 2">
    <name type="scientific">Devosia aurantiaca</name>
    <dbReference type="NCBI Taxonomy" id="2714858"/>
    <lineage>
        <taxon>Bacteria</taxon>
        <taxon>Pseudomonadati</taxon>
        <taxon>Pseudomonadota</taxon>
        <taxon>Alphaproteobacteria</taxon>
        <taxon>Hyphomicrobiales</taxon>
        <taxon>Devosiaceae</taxon>
        <taxon>Devosia</taxon>
    </lineage>
</organism>
<dbReference type="EMBL" id="JAALFG010000001">
    <property type="protein sequence ID" value="NGP16528.1"/>
    <property type="molecule type" value="Genomic_DNA"/>
</dbReference>
<evidence type="ECO:0000313" key="1">
    <source>
        <dbReference type="EMBL" id="NGP16528.1"/>
    </source>
</evidence>
<name>A0A6M1SH49_9HYPH</name>
<dbReference type="Proteomes" id="UP000474802">
    <property type="component" value="Unassembled WGS sequence"/>
</dbReference>
<reference evidence="1 2" key="2">
    <citation type="submission" date="2020-03" db="EMBL/GenBank/DDBJ databases">
        <title>Devosia chinhatensis sp. nov., isolated from a hexachlorocyclohexane (HCH) dump site in India.</title>
        <authorList>
            <person name="Kumar M."/>
            <person name="Lal R."/>
        </authorList>
    </citation>
    <scope>NUCLEOTIDE SEQUENCE [LARGE SCALE GENOMIC DNA]</scope>
    <source>
        <strain evidence="1 2">H239</strain>
    </source>
</reference>
<reference evidence="1 2" key="1">
    <citation type="submission" date="2020-02" db="EMBL/GenBank/DDBJ databases">
        <authorList>
            <person name="Khan S.A."/>
            <person name="Jeon C.O."/>
            <person name="Chun B.H."/>
        </authorList>
    </citation>
    <scope>NUCLEOTIDE SEQUENCE [LARGE SCALE GENOMIC DNA]</scope>
    <source>
        <strain evidence="1 2">H239</strain>
    </source>
</reference>
<evidence type="ECO:0000313" key="2">
    <source>
        <dbReference type="Proteomes" id="UP000474802"/>
    </source>
</evidence>
<protein>
    <submittedName>
        <fullName evidence="1">Uncharacterized protein</fullName>
    </submittedName>
</protein>
<keyword evidence="2" id="KW-1185">Reference proteome</keyword>
<gene>
    <name evidence="1" type="ORF">G5575_01455</name>
</gene>